<dbReference type="Proteomes" id="UP000063699">
    <property type="component" value="Chromosome"/>
</dbReference>
<feature type="compositionally biased region" description="Low complexity" evidence="1">
    <location>
        <begin position="138"/>
        <end position="154"/>
    </location>
</feature>
<dbReference type="AlphaFoldDB" id="A0A0N9IFZ0"/>
<reference evidence="3 4" key="1">
    <citation type="submission" date="2015-07" db="EMBL/GenBank/DDBJ databases">
        <title>Genome sequencing of Kibdelosporangium phytohabitans.</title>
        <authorList>
            <person name="Qin S."/>
            <person name="Xing K."/>
        </authorList>
    </citation>
    <scope>NUCLEOTIDE SEQUENCE [LARGE SCALE GENOMIC DNA]</scope>
    <source>
        <strain evidence="3 4">KLBMP1111</strain>
    </source>
</reference>
<keyword evidence="4" id="KW-1185">Reference proteome</keyword>
<feature type="region of interest" description="Disordered" evidence="1">
    <location>
        <begin position="111"/>
        <end position="154"/>
    </location>
</feature>
<evidence type="ECO:0000313" key="4">
    <source>
        <dbReference type="Proteomes" id="UP000063699"/>
    </source>
</evidence>
<evidence type="ECO:0000256" key="1">
    <source>
        <dbReference type="SAM" id="MobiDB-lite"/>
    </source>
</evidence>
<organism evidence="3 4">
    <name type="scientific">Kibdelosporangium phytohabitans</name>
    <dbReference type="NCBI Taxonomy" id="860235"/>
    <lineage>
        <taxon>Bacteria</taxon>
        <taxon>Bacillati</taxon>
        <taxon>Actinomycetota</taxon>
        <taxon>Actinomycetes</taxon>
        <taxon>Pseudonocardiales</taxon>
        <taxon>Pseudonocardiaceae</taxon>
        <taxon>Kibdelosporangium</taxon>
    </lineage>
</organism>
<dbReference type="STRING" id="860235.AOZ06_49305"/>
<keyword evidence="2" id="KW-0812">Transmembrane</keyword>
<evidence type="ECO:0000256" key="2">
    <source>
        <dbReference type="SAM" id="Phobius"/>
    </source>
</evidence>
<keyword evidence="2" id="KW-0472">Membrane</keyword>
<gene>
    <name evidence="3" type="ORF">AOZ06_49305</name>
</gene>
<keyword evidence="2" id="KW-1133">Transmembrane helix</keyword>
<dbReference type="KEGG" id="kphy:AOZ06_49305"/>
<protein>
    <submittedName>
        <fullName evidence="3">Uncharacterized protein</fullName>
    </submittedName>
</protein>
<evidence type="ECO:0000313" key="3">
    <source>
        <dbReference type="EMBL" id="ALG13808.1"/>
    </source>
</evidence>
<accession>A0A0N9IFZ0</accession>
<feature type="transmembrane region" description="Helical" evidence="2">
    <location>
        <begin position="87"/>
        <end position="105"/>
    </location>
</feature>
<feature type="compositionally biased region" description="Low complexity" evidence="1">
    <location>
        <begin position="112"/>
        <end position="130"/>
    </location>
</feature>
<dbReference type="EMBL" id="CP012752">
    <property type="protein sequence ID" value="ALG13808.1"/>
    <property type="molecule type" value="Genomic_DNA"/>
</dbReference>
<sequence length="154" mass="16587">MQLALYPFECQRFNEAPDITLRFEVMRIAARVIQGFLLLAGVGLGVFAGIRGAILANKPTVCYNHSGNGPREYPCPGVNEIPVDLDYMVVVAVLAVGLIVAACVFRPGARGPEQPKQAQVQPQGWQQQGPPSAPVPAQPFQAPQQQPPGQYGPR</sequence>
<feature type="transmembrane region" description="Helical" evidence="2">
    <location>
        <begin position="28"/>
        <end position="50"/>
    </location>
</feature>
<name>A0A0N9IFZ0_9PSEU</name>
<proteinExistence type="predicted"/>